<dbReference type="EMBL" id="CAJHJT010000056">
    <property type="protein sequence ID" value="CAD7012855.1"/>
    <property type="molecule type" value="Genomic_DNA"/>
</dbReference>
<evidence type="ECO:0000313" key="1">
    <source>
        <dbReference type="EMBL" id="CAD7012855.1"/>
    </source>
</evidence>
<protein>
    <submittedName>
        <fullName evidence="1">(Mediterranean fruit fly) hypothetical protein</fullName>
    </submittedName>
</protein>
<dbReference type="AlphaFoldDB" id="A0A811VAG2"/>
<dbReference type="Proteomes" id="UP000606786">
    <property type="component" value="Unassembled WGS sequence"/>
</dbReference>
<reference evidence="1" key="1">
    <citation type="submission" date="2020-11" db="EMBL/GenBank/DDBJ databases">
        <authorList>
            <person name="Whitehead M."/>
        </authorList>
    </citation>
    <scope>NUCLEOTIDE SEQUENCE</scope>
    <source>
        <strain evidence="1">EGII</strain>
    </source>
</reference>
<gene>
    <name evidence="1" type="ORF">CCAP1982_LOCUS20954</name>
</gene>
<organism evidence="1 2">
    <name type="scientific">Ceratitis capitata</name>
    <name type="common">Mediterranean fruit fly</name>
    <name type="synonym">Tephritis capitata</name>
    <dbReference type="NCBI Taxonomy" id="7213"/>
    <lineage>
        <taxon>Eukaryota</taxon>
        <taxon>Metazoa</taxon>
        <taxon>Ecdysozoa</taxon>
        <taxon>Arthropoda</taxon>
        <taxon>Hexapoda</taxon>
        <taxon>Insecta</taxon>
        <taxon>Pterygota</taxon>
        <taxon>Neoptera</taxon>
        <taxon>Endopterygota</taxon>
        <taxon>Diptera</taxon>
        <taxon>Brachycera</taxon>
        <taxon>Muscomorpha</taxon>
        <taxon>Tephritoidea</taxon>
        <taxon>Tephritidae</taxon>
        <taxon>Ceratitis</taxon>
        <taxon>Ceratitis</taxon>
    </lineage>
</organism>
<evidence type="ECO:0000313" key="2">
    <source>
        <dbReference type="Proteomes" id="UP000606786"/>
    </source>
</evidence>
<sequence>MSKNHQKVRGHKNICTRPNFGVCITLYEQHVGKNVMRQTGELAYGARVIEKRLKKLTQFEKYPYQFTVSVKRITDNTAPNHAEIVERRLLRVFKMRRKLYDFQAYVSCIRN</sequence>
<accession>A0A811VAG2</accession>
<comment type="caution">
    <text evidence="1">The sequence shown here is derived from an EMBL/GenBank/DDBJ whole genome shotgun (WGS) entry which is preliminary data.</text>
</comment>
<name>A0A811VAG2_CERCA</name>
<keyword evidence="2" id="KW-1185">Reference proteome</keyword>
<proteinExistence type="predicted"/>